<proteinExistence type="predicted"/>
<dbReference type="GO" id="GO:0043190">
    <property type="term" value="C:ATP-binding cassette (ABC) transporter complex"/>
    <property type="evidence" value="ECO:0007669"/>
    <property type="project" value="InterPro"/>
</dbReference>
<dbReference type="OrthoDB" id="147058at2157"/>
<keyword evidence="3 5" id="KW-1133">Transmembrane helix</keyword>
<sequence>MGEIEGIYTIWLREAKRYVRYRSRIVTAIFTPLLWLLVFGMGLGSAMKFGGVMNNYQSFIYPGIIAQTILFTCVMAGIGIIMDKEYGFLKEIMVAPLSRTSIIFGKSLGISTGAIIQAIILFFLSFLVGVSMTPLIFILGIIVSIIIAIGLSGLGLLIASFMDSMEGFNLVMSFVIMPVFLLSGALFPVTGLPEWLSFIVYLDPLTYGVDALRAIILNNSVMPLEIDILIVSLFAVFMVLLSAIVFTKKEQNLM</sequence>
<dbReference type="InterPro" id="IPR047817">
    <property type="entry name" value="ABC2_TM_bact-type"/>
</dbReference>
<dbReference type="NCBIfam" id="TIGR01247">
    <property type="entry name" value="drrB"/>
    <property type="match status" value="1"/>
</dbReference>
<dbReference type="PANTHER" id="PTHR43229:SF2">
    <property type="entry name" value="NODULATION PROTEIN J"/>
    <property type="match status" value="1"/>
</dbReference>
<dbReference type="EMBL" id="LWMV01000154">
    <property type="protein sequence ID" value="KZX13203.1"/>
    <property type="molecule type" value="Genomic_DNA"/>
</dbReference>
<dbReference type="Proteomes" id="UP000077245">
    <property type="component" value="Unassembled WGS sequence"/>
</dbReference>
<evidence type="ECO:0000259" key="6">
    <source>
        <dbReference type="PROSITE" id="PS51012"/>
    </source>
</evidence>
<accession>A0A166BDV9</accession>
<feature type="transmembrane region" description="Helical" evidence="5">
    <location>
        <begin position="25"/>
        <end position="47"/>
    </location>
</feature>
<feature type="transmembrane region" description="Helical" evidence="5">
    <location>
        <begin position="228"/>
        <end position="246"/>
    </location>
</feature>
<keyword evidence="2 5" id="KW-0812">Transmembrane</keyword>
<gene>
    <name evidence="7" type="primary">yadH</name>
    <name evidence="7" type="ORF">MBCUR_07300</name>
</gene>
<dbReference type="InterPro" id="IPR051784">
    <property type="entry name" value="Nod_factor_ABC_transporter"/>
</dbReference>
<organism evidence="7 8">
    <name type="scientific">Methanobrevibacter curvatus</name>
    <dbReference type="NCBI Taxonomy" id="49547"/>
    <lineage>
        <taxon>Archaea</taxon>
        <taxon>Methanobacteriati</taxon>
        <taxon>Methanobacteriota</taxon>
        <taxon>Methanomada group</taxon>
        <taxon>Methanobacteria</taxon>
        <taxon>Methanobacteriales</taxon>
        <taxon>Methanobacteriaceae</taxon>
        <taxon>Methanobrevibacter</taxon>
    </lineage>
</organism>
<evidence type="ECO:0000256" key="5">
    <source>
        <dbReference type="SAM" id="Phobius"/>
    </source>
</evidence>
<evidence type="ECO:0000256" key="1">
    <source>
        <dbReference type="ARBA" id="ARBA00004141"/>
    </source>
</evidence>
<feature type="domain" description="ABC transmembrane type-2" evidence="6">
    <location>
        <begin position="23"/>
        <end position="249"/>
    </location>
</feature>
<protein>
    <submittedName>
        <fullName evidence="7">Inner membrane transport permease YadH</fullName>
    </submittedName>
</protein>
<keyword evidence="4 5" id="KW-0472">Membrane</keyword>
<evidence type="ECO:0000256" key="3">
    <source>
        <dbReference type="ARBA" id="ARBA00022989"/>
    </source>
</evidence>
<dbReference type="PIRSF" id="PIRSF006648">
    <property type="entry name" value="DrrB"/>
    <property type="match status" value="1"/>
</dbReference>
<dbReference type="InterPro" id="IPR013525">
    <property type="entry name" value="ABC2_TM"/>
</dbReference>
<dbReference type="InterPro" id="IPR005942">
    <property type="entry name" value="Daunbcin-R_ABC-transpt"/>
</dbReference>
<reference evidence="7 8" key="1">
    <citation type="submission" date="2016-04" db="EMBL/GenBank/DDBJ databases">
        <title>Genome sequence of Methanobrevibacter curvatus DSM 11111.</title>
        <authorList>
            <person name="Poehlein A."/>
            <person name="Seedorf H."/>
            <person name="Daniel R."/>
        </authorList>
    </citation>
    <scope>NUCLEOTIDE SEQUENCE [LARGE SCALE GENOMIC DNA]</scope>
    <source>
        <strain evidence="7 8">DSM 11111</strain>
    </source>
</reference>
<dbReference type="PATRIC" id="fig|49547.3.peg.791"/>
<dbReference type="InterPro" id="IPR000412">
    <property type="entry name" value="ABC_2_transport"/>
</dbReference>
<feature type="transmembrane region" description="Helical" evidence="5">
    <location>
        <begin position="103"/>
        <end position="129"/>
    </location>
</feature>
<dbReference type="Pfam" id="PF01061">
    <property type="entry name" value="ABC2_membrane"/>
    <property type="match status" value="1"/>
</dbReference>
<evidence type="ECO:0000256" key="2">
    <source>
        <dbReference type="ARBA" id="ARBA00022692"/>
    </source>
</evidence>
<evidence type="ECO:0000313" key="8">
    <source>
        <dbReference type="Proteomes" id="UP000077245"/>
    </source>
</evidence>
<dbReference type="GO" id="GO:0140359">
    <property type="term" value="F:ABC-type transporter activity"/>
    <property type="evidence" value="ECO:0007669"/>
    <property type="project" value="InterPro"/>
</dbReference>
<dbReference type="STRING" id="49547.MBCUR_07300"/>
<evidence type="ECO:0000256" key="4">
    <source>
        <dbReference type="ARBA" id="ARBA00023136"/>
    </source>
</evidence>
<evidence type="ECO:0000313" key="7">
    <source>
        <dbReference type="EMBL" id="KZX13203.1"/>
    </source>
</evidence>
<dbReference type="AlphaFoldDB" id="A0A166BDV9"/>
<dbReference type="PANTHER" id="PTHR43229">
    <property type="entry name" value="NODULATION PROTEIN J"/>
    <property type="match status" value="1"/>
</dbReference>
<feature type="transmembrane region" description="Helical" evidence="5">
    <location>
        <begin position="59"/>
        <end position="82"/>
    </location>
</feature>
<dbReference type="PROSITE" id="PS51012">
    <property type="entry name" value="ABC_TM2"/>
    <property type="match status" value="1"/>
</dbReference>
<keyword evidence="8" id="KW-1185">Reference proteome</keyword>
<feature type="transmembrane region" description="Helical" evidence="5">
    <location>
        <begin position="135"/>
        <end position="158"/>
    </location>
</feature>
<name>A0A166BDV9_9EURY</name>
<dbReference type="RefSeq" id="WP_067090333.1">
    <property type="nucleotide sequence ID" value="NZ_LWMV01000154.1"/>
</dbReference>
<feature type="transmembrane region" description="Helical" evidence="5">
    <location>
        <begin position="170"/>
        <end position="189"/>
    </location>
</feature>
<comment type="subcellular location">
    <subcellularLocation>
        <location evidence="1">Membrane</location>
        <topology evidence="1">Multi-pass membrane protein</topology>
    </subcellularLocation>
</comment>
<dbReference type="PRINTS" id="PR00164">
    <property type="entry name" value="ABC2TRNSPORT"/>
</dbReference>
<comment type="caution">
    <text evidence="7">The sequence shown here is derived from an EMBL/GenBank/DDBJ whole genome shotgun (WGS) entry which is preliminary data.</text>
</comment>